<evidence type="ECO:0000313" key="2">
    <source>
        <dbReference type="Proteomes" id="UP000515153"/>
    </source>
</evidence>
<gene>
    <name evidence="3" type="ORF">PgNI_04772</name>
</gene>
<sequence length="90" mass="9626">MGQKLELIEPELTSRIKGGKAQLIRSSSDSAALELDLDLDLSQYKQARPERSKDGRETRRCPQSCCAAPQIDKVGAGGEGGPELINGTAN</sequence>
<dbReference type="KEGG" id="pgri:PgNI_04772"/>
<dbReference type="RefSeq" id="XP_030984910.1">
    <property type="nucleotide sequence ID" value="XM_031124815.1"/>
</dbReference>
<proteinExistence type="predicted"/>
<protein>
    <submittedName>
        <fullName evidence="3">Uncharacterized protein</fullName>
    </submittedName>
</protein>
<reference evidence="3" key="2">
    <citation type="submission" date="2019-10" db="EMBL/GenBank/DDBJ databases">
        <authorList>
            <consortium name="NCBI Genome Project"/>
        </authorList>
    </citation>
    <scope>NUCLEOTIDE SEQUENCE</scope>
    <source>
        <strain evidence="3">NI907</strain>
    </source>
</reference>
<dbReference type="GeneID" id="41959724"/>
<dbReference type="AlphaFoldDB" id="A0A6P8BCM9"/>
<keyword evidence="2" id="KW-1185">Reference proteome</keyword>
<evidence type="ECO:0000256" key="1">
    <source>
        <dbReference type="SAM" id="MobiDB-lite"/>
    </source>
</evidence>
<name>A0A6P8BCM9_PYRGI</name>
<feature type="region of interest" description="Disordered" evidence="1">
    <location>
        <begin position="71"/>
        <end position="90"/>
    </location>
</feature>
<accession>A0A6P8BCM9</accession>
<reference evidence="3" key="1">
    <citation type="journal article" date="2019" name="Mol. Biol. Evol.">
        <title>Blast fungal genomes show frequent chromosomal changes, gene gains and losses, and effector gene turnover.</title>
        <authorList>
            <person name="Gomez Luciano L.B."/>
            <person name="Jason Tsai I."/>
            <person name="Chuma I."/>
            <person name="Tosa Y."/>
            <person name="Chen Y.H."/>
            <person name="Li J.Y."/>
            <person name="Li M.Y."/>
            <person name="Jade Lu M.Y."/>
            <person name="Nakayashiki H."/>
            <person name="Li W.H."/>
        </authorList>
    </citation>
    <scope>NUCLEOTIDE SEQUENCE</scope>
    <source>
        <strain evidence="3">NI907</strain>
    </source>
</reference>
<evidence type="ECO:0000313" key="3">
    <source>
        <dbReference type="RefSeq" id="XP_030984910.1"/>
    </source>
</evidence>
<dbReference type="Proteomes" id="UP000515153">
    <property type="component" value="Unplaced"/>
</dbReference>
<organism evidence="2 3">
    <name type="scientific">Pyricularia grisea</name>
    <name type="common">Crabgrass-specific blast fungus</name>
    <name type="synonym">Magnaporthe grisea</name>
    <dbReference type="NCBI Taxonomy" id="148305"/>
    <lineage>
        <taxon>Eukaryota</taxon>
        <taxon>Fungi</taxon>
        <taxon>Dikarya</taxon>
        <taxon>Ascomycota</taxon>
        <taxon>Pezizomycotina</taxon>
        <taxon>Sordariomycetes</taxon>
        <taxon>Sordariomycetidae</taxon>
        <taxon>Magnaporthales</taxon>
        <taxon>Pyriculariaceae</taxon>
        <taxon>Pyricularia</taxon>
    </lineage>
</organism>
<reference evidence="3" key="3">
    <citation type="submission" date="2025-08" db="UniProtKB">
        <authorList>
            <consortium name="RefSeq"/>
        </authorList>
    </citation>
    <scope>IDENTIFICATION</scope>
    <source>
        <strain evidence="3">NI907</strain>
    </source>
</reference>